<keyword evidence="3" id="KW-1185">Reference proteome</keyword>
<protein>
    <recommendedName>
        <fullName evidence="4">Beta-carotene 15,15'-monooxygenase</fullName>
    </recommendedName>
</protein>
<dbReference type="RefSeq" id="WP_305991381.1">
    <property type="nucleotide sequence ID" value="NZ_JAVAMP010000002.1"/>
</dbReference>
<dbReference type="Proteomes" id="UP001231941">
    <property type="component" value="Unassembled WGS sequence"/>
</dbReference>
<sequence length="357" mass="41649">MLHALKINRWMWCFLFISIVVLCNVLIYQPNFIQSAPNGIAFATLFDFMITIPVITYFFVIRKQYSLKYIIPVIIASYIVATFVIPSQMLEGYSIGKYIAFIAGAVLLAFEIYMIIKLLMKMKSIIQNYKSQAKEVPYIQHKLQSVLKNHFKSTHFTNIISSEISIWYYSLFTWRKKQASYNNEGAQFTYHSKTSAISVYIMLIHAIVIESIALHILLHLWNPLIAWIAFFLNVYTVLFLIAQIQAIRSCPFIITNQKMYLPVGFSKQLVAELKNIKSIHYYHRPEKLSKKEAKHVYDAVLVDFIKEKPLLEIEFHQPIRANLMYGLTQKVTRVHLTPDDPQQFYNTLCAKINNHLN</sequence>
<organism evidence="2 3">
    <name type="scientific">Chengkuizengella axinellae</name>
    <dbReference type="NCBI Taxonomy" id="3064388"/>
    <lineage>
        <taxon>Bacteria</taxon>
        <taxon>Bacillati</taxon>
        <taxon>Bacillota</taxon>
        <taxon>Bacilli</taxon>
        <taxon>Bacillales</taxon>
        <taxon>Paenibacillaceae</taxon>
        <taxon>Chengkuizengella</taxon>
    </lineage>
</organism>
<feature type="transmembrane region" description="Helical" evidence="1">
    <location>
        <begin position="12"/>
        <end position="28"/>
    </location>
</feature>
<evidence type="ECO:0000256" key="1">
    <source>
        <dbReference type="SAM" id="Phobius"/>
    </source>
</evidence>
<keyword evidence="1" id="KW-1133">Transmembrane helix</keyword>
<feature type="transmembrane region" description="Helical" evidence="1">
    <location>
        <begin position="224"/>
        <end position="242"/>
    </location>
</feature>
<evidence type="ECO:0000313" key="2">
    <source>
        <dbReference type="EMBL" id="MDP5274091.1"/>
    </source>
</evidence>
<keyword evidence="1" id="KW-0472">Membrane</keyword>
<feature type="transmembrane region" description="Helical" evidence="1">
    <location>
        <begin position="197"/>
        <end position="218"/>
    </location>
</feature>
<reference evidence="2 3" key="1">
    <citation type="submission" date="2023-08" db="EMBL/GenBank/DDBJ databases">
        <authorList>
            <person name="Park J.-S."/>
        </authorList>
    </citation>
    <scope>NUCLEOTIDE SEQUENCE [LARGE SCALE GENOMIC DNA]</scope>
    <source>
        <strain evidence="2 3">2205SS18-9</strain>
    </source>
</reference>
<dbReference type="EMBL" id="JAVAMP010000002">
    <property type="protein sequence ID" value="MDP5274091.1"/>
    <property type="molecule type" value="Genomic_DNA"/>
</dbReference>
<name>A0ABT9IXJ0_9BACL</name>
<feature type="transmembrane region" description="Helical" evidence="1">
    <location>
        <begin position="98"/>
        <end position="120"/>
    </location>
</feature>
<gene>
    <name evidence="2" type="ORF">Q5Y73_08235</name>
</gene>
<proteinExistence type="predicted"/>
<evidence type="ECO:0000313" key="3">
    <source>
        <dbReference type="Proteomes" id="UP001231941"/>
    </source>
</evidence>
<keyword evidence="1" id="KW-0812">Transmembrane</keyword>
<comment type="caution">
    <text evidence="2">The sequence shown here is derived from an EMBL/GenBank/DDBJ whole genome shotgun (WGS) entry which is preliminary data.</text>
</comment>
<accession>A0ABT9IXJ0</accession>
<evidence type="ECO:0008006" key="4">
    <source>
        <dbReference type="Google" id="ProtNLM"/>
    </source>
</evidence>
<feature type="transmembrane region" description="Helical" evidence="1">
    <location>
        <begin position="40"/>
        <end position="60"/>
    </location>
</feature>
<feature type="transmembrane region" description="Helical" evidence="1">
    <location>
        <begin position="67"/>
        <end position="86"/>
    </location>
</feature>